<gene>
    <name evidence="2" type="ORF">BN873_360015</name>
</gene>
<dbReference type="EMBL" id="CBTJ020000043">
    <property type="protein sequence ID" value="CDI02921.1"/>
    <property type="molecule type" value="Genomic_DNA"/>
</dbReference>
<accession>W6M4W7</accession>
<reference evidence="2" key="2">
    <citation type="submission" date="2014-03" db="EMBL/GenBank/DDBJ databases">
        <title>Candidatus Competibacter-lineage genomes retrieved from metagenomes reveal functional metabolic diversity.</title>
        <authorList>
            <person name="McIlroy S.J."/>
            <person name="Albertsen M."/>
            <person name="Andresen E.K."/>
            <person name="Saunders A.M."/>
            <person name="Kristiansen R."/>
            <person name="Stokholm-Bjerregaard M."/>
            <person name="Nielsen K.L."/>
            <person name="Nielsen P.H."/>
        </authorList>
    </citation>
    <scope>NUCLEOTIDE SEQUENCE</scope>
    <source>
        <strain evidence="2">Run_A_D11</strain>
    </source>
</reference>
<dbReference type="Proteomes" id="UP000035760">
    <property type="component" value="Unassembled WGS sequence"/>
</dbReference>
<evidence type="ECO:0000313" key="3">
    <source>
        <dbReference type="Proteomes" id="UP000035760"/>
    </source>
</evidence>
<name>W6M4W7_9GAMM</name>
<protein>
    <submittedName>
        <fullName evidence="2">Uncharacterized protein</fullName>
    </submittedName>
</protein>
<keyword evidence="3" id="KW-1185">Reference proteome</keyword>
<dbReference type="AlphaFoldDB" id="W6M4W7"/>
<evidence type="ECO:0000256" key="1">
    <source>
        <dbReference type="SAM" id="MobiDB-lite"/>
    </source>
</evidence>
<sequence length="135" mass="14755">MNPQDSSSHPITCQYRDGTVSSFSQGTQDTSQSISGTRVCCGLIGRRAAFAKNPARTPDRDPARFDTPREAEKLPASLPLTACPRCQRQVTAHRFVTDDGVLVMTYHCDQHGDVVPSAFSLKRLISEIIPDSFAS</sequence>
<proteinExistence type="predicted"/>
<evidence type="ECO:0000313" key="2">
    <source>
        <dbReference type="EMBL" id="CDI02921.1"/>
    </source>
</evidence>
<comment type="caution">
    <text evidence="2">The sequence shown here is derived from an EMBL/GenBank/DDBJ whole genome shotgun (WGS) entry which is preliminary data.</text>
</comment>
<organism evidence="2 3">
    <name type="scientific">Candidatus Competibacter denitrificans Run_A_D11</name>
    <dbReference type="NCBI Taxonomy" id="1400863"/>
    <lineage>
        <taxon>Bacteria</taxon>
        <taxon>Pseudomonadati</taxon>
        <taxon>Pseudomonadota</taxon>
        <taxon>Gammaproteobacteria</taxon>
        <taxon>Candidatus Competibacteraceae</taxon>
        <taxon>Candidatus Competibacter</taxon>
    </lineage>
</organism>
<feature type="compositionally biased region" description="Polar residues" evidence="1">
    <location>
        <begin position="19"/>
        <end position="35"/>
    </location>
</feature>
<dbReference type="STRING" id="1400863.BN873_360015"/>
<feature type="region of interest" description="Disordered" evidence="1">
    <location>
        <begin position="1"/>
        <end position="35"/>
    </location>
</feature>
<feature type="compositionally biased region" description="Polar residues" evidence="1">
    <location>
        <begin position="1"/>
        <end position="11"/>
    </location>
</feature>
<reference evidence="2" key="1">
    <citation type="submission" date="2013-07" db="EMBL/GenBank/DDBJ databases">
        <authorList>
            <person name="McIlroy S."/>
        </authorList>
    </citation>
    <scope>NUCLEOTIDE SEQUENCE [LARGE SCALE GENOMIC DNA]</scope>
    <source>
        <strain evidence="2">Run_A_D11</strain>
    </source>
</reference>